<evidence type="ECO:0000313" key="1">
    <source>
        <dbReference type="EMBL" id="MPM15148.1"/>
    </source>
</evidence>
<dbReference type="EMBL" id="VSSQ01002394">
    <property type="protein sequence ID" value="MPM15148.1"/>
    <property type="molecule type" value="Genomic_DNA"/>
</dbReference>
<organism evidence="1">
    <name type="scientific">bioreactor metagenome</name>
    <dbReference type="NCBI Taxonomy" id="1076179"/>
    <lineage>
        <taxon>unclassified sequences</taxon>
        <taxon>metagenomes</taxon>
        <taxon>ecological metagenomes</taxon>
    </lineage>
</organism>
<dbReference type="AlphaFoldDB" id="A0A644XH91"/>
<accession>A0A644XH91</accession>
<protein>
    <submittedName>
        <fullName evidence="1">Uncharacterized protein</fullName>
    </submittedName>
</protein>
<proteinExistence type="predicted"/>
<gene>
    <name evidence="1" type="ORF">SDC9_61514</name>
</gene>
<reference evidence="1" key="1">
    <citation type="submission" date="2019-08" db="EMBL/GenBank/DDBJ databases">
        <authorList>
            <person name="Kucharzyk K."/>
            <person name="Murdoch R.W."/>
            <person name="Higgins S."/>
            <person name="Loffler F."/>
        </authorList>
    </citation>
    <scope>NUCLEOTIDE SEQUENCE</scope>
</reference>
<name>A0A644XH91_9ZZZZ</name>
<sequence>MSIIEDVEINSSTTIPTATNTPAISTSNTSIDLTSLNKIFINKNGDVFLHEKRLKSETALEQSYKLALLFLLYKTLNNEEDVKRSELNSILSKENLHLGNFRTWLSKNKKYFIQASSDVISLSPEGMEKAQAILSEVFDVNIKGSWTPTGSKTITTTISNKTTNNKLPKIVKDLNLVPSGKDSLKEFMTKYKYQKSNPEICLLFIYYLTKICGLKNINQDHLYTCYKETSILLPNNLYQCLADAARRKGWFENVSDLNVTIQGENKVEHNMKKK</sequence>
<comment type="caution">
    <text evidence="1">The sequence shown here is derived from an EMBL/GenBank/DDBJ whole genome shotgun (WGS) entry which is preliminary data.</text>
</comment>